<evidence type="ECO:0000313" key="1">
    <source>
        <dbReference type="EMBL" id="KAK4733473.1"/>
    </source>
</evidence>
<dbReference type="EMBL" id="JAWPEI010000002">
    <property type="protein sequence ID" value="KAK4733473.1"/>
    <property type="molecule type" value="Genomic_DNA"/>
</dbReference>
<proteinExistence type="predicted"/>
<reference evidence="1 2" key="1">
    <citation type="submission" date="2023-10" db="EMBL/GenBank/DDBJ databases">
        <title>Genome-Wide Identification Analysis in wild type Solanum Pinnatisectum Reveals Some Genes Defensing Phytophthora Infestans.</title>
        <authorList>
            <person name="Sun C."/>
        </authorList>
    </citation>
    <scope>NUCLEOTIDE SEQUENCE [LARGE SCALE GENOMIC DNA]</scope>
    <source>
        <strain evidence="1">LQN</strain>
        <tissue evidence="1">Leaf</tissue>
    </source>
</reference>
<comment type="caution">
    <text evidence="1">The sequence shown here is derived from an EMBL/GenBank/DDBJ whole genome shotgun (WGS) entry which is preliminary data.</text>
</comment>
<protein>
    <submittedName>
        <fullName evidence="1">Uncharacterized protein</fullName>
    </submittedName>
</protein>
<dbReference type="AlphaFoldDB" id="A0AAV9M6X3"/>
<sequence>MSLLGHSLSFGVMLKGKEVAIVVQNPFFIAQVISKGMRLAMEAYNNQVWLASVLSP</sequence>
<dbReference type="Proteomes" id="UP001311915">
    <property type="component" value="Unassembled WGS sequence"/>
</dbReference>
<accession>A0AAV9M6X3</accession>
<name>A0AAV9M6X3_9SOLN</name>
<organism evidence="1 2">
    <name type="scientific">Solanum pinnatisectum</name>
    <name type="common">tansyleaf nightshade</name>
    <dbReference type="NCBI Taxonomy" id="50273"/>
    <lineage>
        <taxon>Eukaryota</taxon>
        <taxon>Viridiplantae</taxon>
        <taxon>Streptophyta</taxon>
        <taxon>Embryophyta</taxon>
        <taxon>Tracheophyta</taxon>
        <taxon>Spermatophyta</taxon>
        <taxon>Magnoliopsida</taxon>
        <taxon>eudicotyledons</taxon>
        <taxon>Gunneridae</taxon>
        <taxon>Pentapetalae</taxon>
        <taxon>asterids</taxon>
        <taxon>lamiids</taxon>
        <taxon>Solanales</taxon>
        <taxon>Solanaceae</taxon>
        <taxon>Solanoideae</taxon>
        <taxon>Solaneae</taxon>
        <taxon>Solanum</taxon>
    </lineage>
</organism>
<evidence type="ECO:0000313" key="2">
    <source>
        <dbReference type="Proteomes" id="UP001311915"/>
    </source>
</evidence>
<keyword evidence="2" id="KW-1185">Reference proteome</keyword>
<gene>
    <name evidence="1" type="ORF">R3W88_007734</name>
</gene>